<comment type="caution">
    <text evidence="3">The sequence shown here is derived from an EMBL/GenBank/DDBJ whole genome shotgun (WGS) entry which is preliminary data.</text>
</comment>
<dbReference type="PROSITE" id="PS50206">
    <property type="entry name" value="RHODANESE_3"/>
    <property type="match status" value="1"/>
</dbReference>
<evidence type="ECO:0000256" key="1">
    <source>
        <dbReference type="SAM" id="SignalP"/>
    </source>
</evidence>
<dbReference type="AlphaFoldDB" id="A0AAW6TD84"/>
<protein>
    <submittedName>
        <fullName evidence="3">Rhodanese-like domain-containing protein</fullName>
    </submittedName>
</protein>
<dbReference type="Gene3D" id="3.40.250.10">
    <property type="entry name" value="Rhodanese-like domain"/>
    <property type="match status" value="1"/>
</dbReference>
<reference evidence="3" key="1">
    <citation type="submission" date="2019-04" db="EMBL/GenBank/DDBJ databases">
        <title>Moraxella osloensis CCUG 73412, isolated from corneal scrapings as causative agent of keratitis.</title>
        <authorList>
            <person name="Connolly G."/>
            <person name="Jaen-Luchoro D."/>
            <person name="Pinyeiro-Iglesias B."/>
            <person name="Curry A."/>
            <person name="Knowles S."/>
            <person name="Moore E.R.B."/>
        </authorList>
    </citation>
    <scope>NUCLEOTIDE SEQUENCE</scope>
    <source>
        <strain evidence="3">CCUG 73412</strain>
    </source>
</reference>
<feature type="chain" id="PRO_5043879849" evidence="1">
    <location>
        <begin position="38"/>
        <end position="110"/>
    </location>
</feature>
<evidence type="ECO:0000259" key="2">
    <source>
        <dbReference type="PROSITE" id="PS50206"/>
    </source>
</evidence>
<feature type="signal peptide" evidence="1">
    <location>
        <begin position="1"/>
        <end position="37"/>
    </location>
</feature>
<accession>A0AAW6TD84</accession>
<dbReference type="EMBL" id="SSCJ01000001">
    <property type="protein sequence ID" value="MDI4509065.1"/>
    <property type="molecule type" value="Genomic_DNA"/>
</dbReference>
<dbReference type="PANTHER" id="PTHR45431">
    <property type="entry name" value="RHODANESE-LIKE DOMAIN-CONTAINING PROTEIN 15, CHLOROPLASTIC"/>
    <property type="match status" value="1"/>
</dbReference>
<evidence type="ECO:0000313" key="3">
    <source>
        <dbReference type="EMBL" id="MDI4509065.1"/>
    </source>
</evidence>
<feature type="domain" description="Rhodanese" evidence="2">
    <location>
        <begin position="35"/>
        <end position="106"/>
    </location>
</feature>
<organism evidence="3">
    <name type="scientific">Faucicola osloensis</name>
    <name type="common">Moraxella osloensis</name>
    <dbReference type="NCBI Taxonomy" id="34062"/>
    <lineage>
        <taxon>Bacteria</taxon>
        <taxon>Pseudomonadati</taxon>
        <taxon>Pseudomonadota</taxon>
        <taxon>Gammaproteobacteria</taxon>
        <taxon>Moraxellales</taxon>
        <taxon>Moraxellaceae</taxon>
        <taxon>Faucicola</taxon>
    </lineage>
</organism>
<dbReference type="Pfam" id="PF00581">
    <property type="entry name" value="Rhodanese"/>
    <property type="match status" value="1"/>
</dbReference>
<dbReference type="SUPFAM" id="SSF52821">
    <property type="entry name" value="Rhodanese/Cell cycle control phosphatase"/>
    <property type="match status" value="1"/>
</dbReference>
<dbReference type="SMART" id="SM00450">
    <property type="entry name" value="RHOD"/>
    <property type="match status" value="1"/>
</dbReference>
<dbReference type="InterPro" id="IPR001763">
    <property type="entry name" value="Rhodanese-like_dom"/>
</dbReference>
<dbReference type="PANTHER" id="PTHR45431:SF3">
    <property type="entry name" value="RHODANESE-LIKE DOMAIN-CONTAINING PROTEIN 15, CHLOROPLASTIC"/>
    <property type="match status" value="1"/>
</dbReference>
<sequence>MPKIFKLSKNLKLSKKQLLALGAAVMVGALLMPTANAATVVIDVRTPEEYSVNHPAGAINIPHNELLAKITAQGIAKSDMIKVYSRGGGRAQQAKSALQSAGYTNVEIQK</sequence>
<dbReference type="CDD" id="cd00158">
    <property type="entry name" value="RHOD"/>
    <property type="match status" value="1"/>
</dbReference>
<proteinExistence type="predicted"/>
<gene>
    <name evidence="3" type="ORF">E6P75_02415</name>
</gene>
<dbReference type="InterPro" id="IPR036873">
    <property type="entry name" value="Rhodanese-like_dom_sf"/>
</dbReference>
<keyword evidence="1" id="KW-0732">Signal</keyword>
<name>A0AAW6TD84_FAUOS</name>
<dbReference type="InterPro" id="IPR052367">
    <property type="entry name" value="Thiosulfate_ST/Rhodanese-like"/>
</dbReference>